<dbReference type="InterPro" id="IPR029033">
    <property type="entry name" value="His_PPase_superfam"/>
</dbReference>
<accession>A0AA41XI96</accession>
<reference evidence="4" key="1">
    <citation type="submission" date="2022-08" db="EMBL/GenBank/DDBJ databases">
        <authorList>
            <person name="Deng Y."/>
            <person name="Han X.-F."/>
            <person name="Zhang Y.-Q."/>
        </authorList>
    </citation>
    <scope>NUCLEOTIDE SEQUENCE</scope>
    <source>
        <strain evidence="4">CPCC 203407</strain>
    </source>
</reference>
<feature type="active site" description="Tele-phosphohistidine intermediate" evidence="1">
    <location>
        <position position="38"/>
    </location>
</feature>
<dbReference type="PANTHER" id="PTHR48100:SF15">
    <property type="entry name" value="SEDOHEPTULOSE 1,7-BISPHOSPHATASE"/>
    <property type="match status" value="1"/>
</dbReference>
<dbReference type="EMBL" id="JANLCK010000008">
    <property type="protein sequence ID" value="MCS5727168.1"/>
    <property type="molecule type" value="Genomic_DNA"/>
</dbReference>
<dbReference type="Proteomes" id="UP001165587">
    <property type="component" value="Unassembled WGS sequence"/>
</dbReference>
<proteinExistence type="predicted"/>
<dbReference type="GO" id="GO:0070297">
    <property type="term" value="P:regulation of phosphorelay signal transduction system"/>
    <property type="evidence" value="ECO:0007669"/>
    <property type="project" value="TreeGrafter"/>
</dbReference>
<dbReference type="InterPro" id="IPR013078">
    <property type="entry name" value="His_Pase_superF_clade-1"/>
</dbReference>
<name>A0AA41XI96_9MICO</name>
<feature type="binding site" evidence="2">
    <location>
        <begin position="113"/>
        <end position="116"/>
    </location>
    <ligand>
        <name>substrate</name>
    </ligand>
</feature>
<dbReference type="Pfam" id="PF00300">
    <property type="entry name" value="His_Phos_1"/>
    <property type="match status" value="1"/>
</dbReference>
<feature type="binding site" evidence="2">
    <location>
        <position position="87"/>
    </location>
    <ligand>
        <name>substrate</name>
    </ligand>
</feature>
<protein>
    <submittedName>
        <fullName evidence="4">Histidine phosphatase family protein</fullName>
    </submittedName>
</protein>
<organism evidence="4 5">
    <name type="scientific">Herbiconiux oxytropis</name>
    <dbReference type="NCBI Taxonomy" id="2970915"/>
    <lineage>
        <taxon>Bacteria</taxon>
        <taxon>Bacillati</taxon>
        <taxon>Actinomycetota</taxon>
        <taxon>Actinomycetes</taxon>
        <taxon>Micrococcales</taxon>
        <taxon>Microbacteriaceae</taxon>
        <taxon>Herbiconiux</taxon>
    </lineage>
</organism>
<dbReference type="RefSeq" id="WP_259530138.1">
    <property type="nucleotide sequence ID" value="NZ_JANLCK010000008.1"/>
</dbReference>
<dbReference type="Gene3D" id="3.40.50.1240">
    <property type="entry name" value="Phosphoglycerate mutase-like"/>
    <property type="match status" value="1"/>
</dbReference>
<dbReference type="InterPro" id="IPR050275">
    <property type="entry name" value="PGM_Phosphatase"/>
</dbReference>
<dbReference type="GO" id="GO:0101006">
    <property type="term" value="F:protein histidine phosphatase activity"/>
    <property type="evidence" value="ECO:0007669"/>
    <property type="project" value="TreeGrafter"/>
</dbReference>
<gene>
    <name evidence="4" type="ORF">N1028_14805</name>
</gene>
<feature type="compositionally biased region" description="Basic and acidic residues" evidence="3">
    <location>
        <begin position="14"/>
        <end position="23"/>
    </location>
</feature>
<evidence type="ECO:0000313" key="4">
    <source>
        <dbReference type="EMBL" id="MCS5727168.1"/>
    </source>
</evidence>
<evidence type="ECO:0000313" key="5">
    <source>
        <dbReference type="Proteomes" id="UP001165587"/>
    </source>
</evidence>
<dbReference type="AlphaFoldDB" id="A0AA41XI96"/>
<feature type="binding site" evidence="2">
    <location>
        <begin position="50"/>
        <end position="51"/>
    </location>
    <ligand>
        <name>substrate</name>
    </ligand>
</feature>
<dbReference type="CDD" id="cd07067">
    <property type="entry name" value="HP_PGM_like"/>
    <property type="match status" value="1"/>
</dbReference>
<comment type="caution">
    <text evidence="4">The sequence shown here is derived from an EMBL/GenBank/DDBJ whole genome shotgun (WGS) entry which is preliminary data.</text>
</comment>
<evidence type="ECO:0000256" key="2">
    <source>
        <dbReference type="PIRSR" id="PIRSR613078-2"/>
    </source>
</evidence>
<dbReference type="SMART" id="SM00855">
    <property type="entry name" value="PGAM"/>
    <property type="match status" value="1"/>
</dbReference>
<evidence type="ECO:0000256" key="3">
    <source>
        <dbReference type="SAM" id="MobiDB-lite"/>
    </source>
</evidence>
<dbReference type="PANTHER" id="PTHR48100">
    <property type="entry name" value="BROAD-SPECIFICITY PHOSPHATASE YOR283W-RELATED"/>
    <property type="match status" value="1"/>
</dbReference>
<keyword evidence="5" id="KW-1185">Reference proteome</keyword>
<feature type="active site" description="Proton donor/acceptor" evidence="1">
    <location>
        <position position="113"/>
    </location>
</feature>
<sequence length="236" mass="25577">MTLPDPHPAALPEGHPDAGDTFRHAARGTAPQIVLVRHGETEWSLDGRHTGRTDIPLTARGEEQARAVGRALAGRRFGLVLTSPRRRATDTAALVTPGLVDSPAPEVDADLAEWDYGSFEGLTSPQIAEAFGGPWNLWENGIVQDAEGRGEQAADLLARNQAVIRRAHRTLNTGDDVLIFSHGHYLRSLGATWIGAPIRLGEYLVLDTAAVSVLGFEHGNQVLRQWNRTPWTEPAA</sequence>
<dbReference type="SUPFAM" id="SSF53254">
    <property type="entry name" value="Phosphoglycerate mutase-like"/>
    <property type="match status" value="1"/>
</dbReference>
<evidence type="ECO:0000256" key="1">
    <source>
        <dbReference type="PIRSR" id="PIRSR613078-1"/>
    </source>
</evidence>
<feature type="region of interest" description="Disordered" evidence="3">
    <location>
        <begin position="1"/>
        <end position="23"/>
    </location>
</feature>